<dbReference type="EMBL" id="JBHUII010000001">
    <property type="protein sequence ID" value="MFD2204178.1"/>
    <property type="molecule type" value="Genomic_DNA"/>
</dbReference>
<dbReference type="Proteomes" id="UP001597294">
    <property type="component" value="Unassembled WGS sequence"/>
</dbReference>
<proteinExistence type="predicted"/>
<sequence>MTQPNFPTEHSTRRNMLQMSAIGAGAALFGVTASGSAKATTQTDTSQAAFVYTEVQLSIPFDQAPWKRISDQILKQPGFISKTWLSGTPNNSVGGFYAFDTVANAQKFVTGYFPSEVREFSVGHTTRIFNANVVRDASIDMGSPDFGIKAGAKPGAFVYTEVQLIMPFEDMPWGERNSALQSQKGLKSKTWLSGWNTQTIGGFDAFDTIENATEFAVNAFPETAKKLNAAFYTRVFDANATEEASRYLNSPYYAAT</sequence>
<dbReference type="PROSITE" id="PS51318">
    <property type="entry name" value="TAT"/>
    <property type="match status" value="1"/>
</dbReference>
<keyword evidence="2" id="KW-1185">Reference proteome</keyword>
<evidence type="ECO:0000313" key="1">
    <source>
        <dbReference type="EMBL" id="MFD2204178.1"/>
    </source>
</evidence>
<protein>
    <submittedName>
        <fullName evidence="1">YdhR family protein</fullName>
    </submittedName>
</protein>
<dbReference type="InterPro" id="IPR006311">
    <property type="entry name" value="TAT_signal"/>
</dbReference>
<organism evidence="1 2">
    <name type="scientific">Kiloniella antarctica</name>
    <dbReference type="NCBI Taxonomy" id="1550907"/>
    <lineage>
        <taxon>Bacteria</taxon>
        <taxon>Pseudomonadati</taxon>
        <taxon>Pseudomonadota</taxon>
        <taxon>Alphaproteobacteria</taxon>
        <taxon>Rhodospirillales</taxon>
        <taxon>Kiloniellaceae</taxon>
        <taxon>Kiloniella</taxon>
    </lineage>
</organism>
<comment type="caution">
    <text evidence="1">The sequence shown here is derived from an EMBL/GenBank/DDBJ whole genome shotgun (WGS) entry which is preliminary data.</text>
</comment>
<name>A0ABW5BDI1_9PROT</name>
<dbReference type="Pfam" id="PF08803">
    <property type="entry name" value="ydhR"/>
    <property type="match status" value="1"/>
</dbReference>
<dbReference type="RefSeq" id="WP_380247489.1">
    <property type="nucleotide sequence ID" value="NZ_JBHUII010000001.1"/>
</dbReference>
<evidence type="ECO:0000313" key="2">
    <source>
        <dbReference type="Proteomes" id="UP001597294"/>
    </source>
</evidence>
<gene>
    <name evidence="1" type="ORF">ACFSKO_01060</name>
</gene>
<dbReference type="InterPro" id="IPR014910">
    <property type="entry name" value="YdhR"/>
</dbReference>
<dbReference type="SUPFAM" id="SSF54909">
    <property type="entry name" value="Dimeric alpha+beta barrel"/>
    <property type="match status" value="2"/>
</dbReference>
<dbReference type="InterPro" id="IPR011008">
    <property type="entry name" value="Dimeric_a/b-barrel"/>
</dbReference>
<accession>A0ABW5BDI1</accession>
<dbReference type="Gene3D" id="3.30.70.100">
    <property type="match status" value="2"/>
</dbReference>
<reference evidence="2" key="1">
    <citation type="journal article" date="2019" name="Int. J. Syst. Evol. Microbiol.">
        <title>The Global Catalogue of Microorganisms (GCM) 10K type strain sequencing project: providing services to taxonomists for standard genome sequencing and annotation.</title>
        <authorList>
            <consortium name="The Broad Institute Genomics Platform"/>
            <consortium name="The Broad Institute Genome Sequencing Center for Infectious Disease"/>
            <person name="Wu L."/>
            <person name="Ma J."/>
        </authorList>
    </citation>
    <scope>NUCLEOTIDE SEQUENCE [LARGE SCALE GENOMIC DNA]</scope>
    <source>
        <strain evidence="2">CGMCC 4.7192</strain>
    </source>
</reference>